<dbReference type="Proteomes" id="UP000050525">
    <property type="component" value="Unassembled WGS sequence"/>
</dbReference>
<dbReference type="AlphaFoldDB" id="A0A151N1W7"/>
<keyword evidence="2" id="KW-1185">Reference proteome</keyword>
<gene>
    <name evidence="1" type="ORF">Y1Q_0014332</name>
</gene>
<sequence length="152" mass="16941">MLTFVQIHLPRPEDSFIRIIWASELGSDSANSSLGCWKKWIYSSEQNDAYPLQLVSIGDTGSHGIQRLAIILSEVVPGLSPRTEPSPFSVPLKEQGHPKTNGKIELFISLAVAGRKLCIFSCEYSHRKLVLCQYLVIAYASHMKHMGLSLWG</sequence>
<evidence type="ECO:0000313" key="1">
    <source>
        <dbReference type="EMBL" id="KYO30813.1"/>
    </source>
</evidence>
<accession>A0A151N1W7</accession>
<protein>
    <submittedName>
        <fullName evidence="1">Uncharacterized protein</fullName>
    </submittedName>
</protein>
<proteinExistence type="predicted"/>
<name>A0A151N1W7_ALLMI</name>
<comment type="caution">
    <text evidence="1">The sequence shown here is derived from an EMBL/GenBank/DDBJ whole genome shotgun (WGS) entry which is preliminary data.</text>
</comment>
<dbReference type="EMBL" id="AKHW03004153">
    <property type="protein sequence ID" value="KYO30813.1"/>
    <property type="molecule type" value="Genomic_DNA"/>
</dbReference>
<organism evidence="1 2">
    <name type="scientific">Alligator mississippiensis</name>
    <name type="common">American alligator</name>
    <dbReference type="NCBI Taxonomy" id="8496"/>
    <lineage>
        <taxon>Eukaryota</taxon>
        <taxon>Metazoa</taxon>
        <taxon>Chordata</taxon>
        <taxon>Craniata</taxon>
        <taxon>Vertebrata</taxon>
        <taxon>Euteleostomi</taxon>
        <taxon>Archelosauria</taxon>
        <taxon>Archosauria</taxon>
        <taxon>Crocodylia</taxon>
        <taxon>Alligatoridae</taxon>
        <taxon>Alligatorinae</taxon>
        <taxon>Alligator</taxon>
    </lineage>
</organism>
<reference evidence="1 2" key="1">
    <citation type="journal article" date="2012" name="Genome Biol.">
        <title>Sequencing three crocodilian genomes to illuminate the evolution of archosaurs and amniotes.</title>
        <authorList>
            <person name="St John J.A."/>
            <person name="Braun E.L."/>
            <person name="Isberg S.R."/>
            <person name="Miles L.G."/>
            <person name="Chong A.Y."/>
            <person name="Gongora J."/>
            <person name="Dalzell P."/>
            <person name="Moran C."/>
            <person name="Bed'hom B."/>
            <person name="Abzhanov A."/>
            <person name="Burgess S.C."/>
            <person name="Cooksey A.M."/>
            <person name="Castoe T.A."/>
            <person name="Crawford N.G."/>
            <person name="Densmore L.D."/>
            <person name="Drew J.C."/>
            <person name="Edwards S.V."/>
            <person name="Faircloth B.C."/>
            <person name="Fujita M.K."/>
            <person name="Greenwold M.J."/>
            <person name="Hoffmann F.G."/>
            <person name="Howard J.M."/>
            <person name="Iguchi T."/>
            <person name="Janes D.E."/>
            <person name="Khan S.Y."/>
            <person name="Kohno S."/>
            <person name="de Koning A.J."/>
            <person name="Lance S.L."/>
            <person name="McCarthy F.M."/>
            <person name="McCormack J.E."/>
            <person name="Merchant M.E."/>
            <person name="Peterson D.G."/>
            <person name="Pollock D.D."/>
            <person name="Pourmand N."/>
            <person name="Raney B.J."/>
            <person name="Roessler K.A."/>
            <person name="Sanford J.R."/>
            <person name="Sawyer R.H."/>
            <person name="Schmidt C.J."/>
            <person name="Triplett E.W."/>
            <person name="Tuberville T.D."/>
            <person name="Venegas-Anaya M."/>
            <person name="Howard J.T."/>
            <person name="Jarvis E.D."/>
            <person name="Guillette L.J.Jr."/>
            <person name="Glenn T.C."/>
            <person name="Green R.E."/>
            <person name="Ray D.A."/>
        </authorList>
    </citation>
    <scope>NUCLEOTIDE SEQUENCE [LARGE SCALE GENOMIC DNA]</scope>
    <source>
        <strain evidence="1">KSC_2009_1</strain>
    </source>
</reference>
<evidence type="ECO:0000313" key="2">
    <source>
        <dbReference type="Proteomes" id="UP000050525"/>
    </source>
</evidence>